<dbReference type="Pfam" id="PF14630">
    <property type="entry name" value="ORC5_C"/>
    <property type="match status" value="1"/>
</dbReference>
<evidence type="ECO:0000313" key="3">
    <source>
        <dbReference type="EMBL" id="KAK7023123.1"/>
    </source>
</evidence>
<dbReference type="GO" id="GO:0003688">
    <property type="term" value="F:DNA replication origin binding"/>
    <property type="evidence" value="ECO:0007669"/>
    <property type="project" value="TreeGrafter"/>
</dbReference>
<accession>A0AAW0BD15</accession>
<reference evidence="3 4" key="1">
    <citation type="journal article" date="2024" name="J Genomics">
        <title>Draft genome sequencing and assembly of Favolaschia claudopus CIRM-BRFM 2984 isolated from oak limbs.</title>
        <authorList>
            <person name="Navarro D."/>
            <person name="Drula E."/>
            <person name="Chaduli D."/>
            <person name="Cazenave R."/>
            <person name="Ahrendt S."/>
            <person name="Wang J."/>
            <person name="Lipzen A."/>
            <person name="Daum C."/>
            <person name="Barry K."/>
            <person name="Grigoriev I.V."/>
            <person name="Favel A."/>
            <person name="Rosso M.N."/>
            <person name="Martin F."/>
        </authorList>
    </citation>
    <scope>NUCLEOTIDE SEQUENCE [LARGE SCALE GENOMIC DNA]</scope>
    <source>
        <strain evidence="3 4">CIRM-BRFM 2984</strain>
    </source>
</reference>
<dbReference type="PANTHER" id="PTHR12705:SF0">
    <property type="entry name" value="ORIGIN RECOGNITION COMPLEX SUBUNIT 5"/>
    <property type="match status" value="1"/>
</dbReference>
<gene>
    <name evidence="3" type="ORF">R3P38DRAFT_3317351</name>
</gene>
<dbReference type="GO" id="GO:0006270">
    <property type="term" value="P:DNA replication initiation"/>
    <property type="evidence" value="ECO:0007669"/>
    <property type="project" value="TreeGrafter"/>
</dbReference>
<feature type="region of interest" description="Disordered" evidence="1">
    <location>
        <begin position="366"/>
        <end position="387"/>
    </location>
</feature>
<dbReference type="PANTHER" id="PTHR12705">
    <property type="entry name" value="ORIGIN RECOGNITION COMPLEX SUBUNIT 5"/>
    <property type="match status" value="1"/>
</dbReference>
<feature type="domain" description="Origin recognition complex subunit 5 C-terminal" evidence="2">
    <location>
        <begin position="332"/>
        <end position="490"/>
    </location>
</feature>
<protein>
    <submittedName>
        <fullName evidence="3">Origin recognition complex subunit 5 C-terminus-domain-containing protein</fullName>
    </submittedName>
</protein>
<sequence>MATGHPGYERLVYEIISLFAGRIPPFLYINDRISVRTTGYVVNSILSSISRSTDASSRVYHAKINAAASRVYHAKINAAACITPRMLYDTILNQLVEWQVKWGGRMQNLPGTDEQRWNENLDGFFHGLKAAYSLRERGKLQDERLPDHMPDLLVPLTRLAELTQLDLSVIFVSVNPYYIDVAPLAKEGSSDHPNPYHPNLRSLYSQFASVILDTCFLYVQDSNELQYISAARWPDSSNPFCLPLEIKRTTGRRYGWRQFAATFGDTRMRLIRTFKPSFKAALETLYPRLDHAKHWAAAQESRLGSSQEIGSGVIPDRKGDEENEGGVRITDLPRMSKFILIAAHLASTNPPKSDLKLFGRGLDEKKRKRRRVNTKSGGGTEKAPQRVLGPNAFPLDRLLAILGALLEENDVDRRLPPPEPYYTIPGEETDVEIARVGVYGAIIELSSTGLLHRTSASDKLDGPPTFKCGISSETAKQVAGQVGVALHDLLWDPA</sequence>
<dbReference type="GO" id="GO:0005664">
    <property type="term" value="C:nuclear origin of replication recognition complex"/>
    <property type="evidence" value="ECO:0007669"/>
    <property type="project" value="TreeGrafter"/>
</dbReference>
<dbReference type="AlphaFoldDB" id="A0AAW0BD15"/>
<evidence type="ECO:0000313" key="4">
    <source>
        <dbReference type="Proteomes" id="UP001362999"/>
    </source>
</evidence>
<proteinExistence type="predicted"/>
<keyword evidence="4" id="KW-1185">Reference proteome</keyword>
<organism evidence="3 4">
    <name type="scientific">Favolaschia claudopus</name>
    <dbReference type="NCBI Taxonomy" id="2862362"/>
    <lineage>
        <taxon>Eukaryota</taxon>
        <taxon>Fungi</taxon>
        <taxon>Dikarya</taxon>
        <taxon>Basidiomycota</taxon>
        <taxon>Agaricomycotina</taxon>
        <taxon>Agaricomycetes</taxon>
        <taxon>Agaricomycetidae</taxon>
        <taxon>Agaricales</taxon>
        <taxon>Marasmiineae</taxon>
        <taxon>Mycenaceae</taxon>
        <taxon>Favolaschia</taxon>
    </lineage>
</organism>
<evidence type="ECO:0000259" key="2">
    <source>
        <dbReference type="Pfam" id="PF14630"/>
    </source>
</evidence>
<evidence type="ECO:0000256" key="1">
    <source>
        <dbReference type="SAM" id="MobiDB-lite"/>
    </source>
</evidence>
<dbReference type="InterPro" id="IPR047088">
    <property type="entry name" value="ORC5_C"/>
</dbReference>
<name>A0AAW0BD15_9AGAR</name>
<dbReference type="InterPro" id="IPR020796">
    <property type="entry name" value="ORC5"/>
</dbReference>
<dbReference type="Proteomes" id="UP001362999">
    <property type="component" value="Unassembled WGS sequence"/>
</dbReference>
<dbReference type="EMBL" id="JAWWNJ010000036">
    <property type="protein sequence ID" value="KAK7023123.1"/>
    <property type="molecule type" value="Genomic_DNA"/>
</dbReference>
<feature type="region of interest" description="Disordered" evidence="1">
    <location>
        <begin position="306"/>
        <end position="326"/>
    </location>
</feature>
<comment type="caution">
    <text evidence="3">The sequence shown here is derived from an EMBL/GenBank/DDBJ whole genome shotgun (WGS) entry which is preliminary data.</text>
</comment>